<comment type="caution">
    <text evidence="3">The sequence shown here is derived from an EMBL/GenBank/DDBJ whole genome shotgun (WGS) entry which is preliminary data.</text>
</comment>
<dbReference type="EMBL" id="JACXAD010000008">
    <property type="protein sequence ID" value="MBD2768109.1"/>
    <property type="molecule type" value="Genomic_DNA"/>
</dbReference>
<accession>A0A927BDE0</accession>
<dbReference type="Pfam" id="PF18962">
    <property type="entry name" value="Por_Secre_tail"/>
    <property type="match status" value="1"/>
</dbReference>
<dbReference type="NCBIfam" id="NF038128">
    <property type="entry name" value="choice_anch_J"/>
    <property type="match status" value="1"/>
</dbReference>
<name>A0A927BDE0_9BACT</name>
<dbReference type="Gene3D" id="3.60.10.10">
    <property type="entry name" value="Endonuclease/exonuclease/phosphatase"/>
    <property type="match status" value="1"/>
</dbReference>
<evidence type="ECO:0000313" key="3">
    <source>
        <dbReference type="EMBL" id="MBD2768109.1"/>
    </source>
</evidence>
<dbReference type="NCBIfam" id="TIGR04183">
    <property type="entry name" value="Por_Secre_tail"/>
    <property type="match status" value="1"/>
</dbReference>
<evidence type="ECO:0000259" key="2">
    <source>
        <dbReference type="Pfam" id="PF18962"/>
    </source>
</evidence>
<proteinExistence type="predicted"/>
<evidence type="ECO:0000256" key="1">
    <source>
        <dbReference type="SAM" id="SignalP"/>
    </source>
</evidence>
<sequence length="1019" mass="106588">MINKLLLLGLAGGLTLAATTTRAQATLDTSPYTETFDNLASGLPTGFGVYIGATASSLGSAPTAAQLILTPGSTTTWGATGAGFKNFASATGLTATASTANQTAATNRALGVRQTGTFGDPGAAFVFQAANTTGKTDFALSFKLQSLDNSSTRTTTWRVDYGRGATPTAFTTVGTGSDTGASAFSNNTITVSLGSALDNQSGPVYIRIVTLSASTGAGSRPSTAIDDFSLTWNSPTPTTPTLTVAPNAINFGNQNITTTSAAQTYSLAGANLTSATTVTATGPFTVSKDNTTFSSTLSFTPAELATAQTVNVKFTPTATGPATGSLTHQSTGAVTRTVALTGVGTDPNQTTFNFATCTTALSDGWSQYSVTGPQTWGCTTFGRDPSSPTASSPNGVQINGYASGNIENEDWFISPAFNLTSYAYPLLSFWSRTAFNGPGLKLRVSTNYSGTGAPTAAIWTDLNVPFPATGSDVWTSTAAINLAAFRGANVHVAFVYTSTSAAAARWTLDDIALTNSATPPAPTVLTNVSRLAFGYQAVNTNADQPLTVSANDLTANVTLTSSNPSFTLSKDGTTFASTLALTTAEVNATSKTVTVRFRPTTTLTSVSGTVTVSTAGATSASVTLSGDTYDPAKTLEVVNWNIEWFGSADPTLGPPNKDLQKTNVTTVLGALRADVYALAEIVDTLRLKDVAARLSTNLGLPYAYRIADYGSYADNKDDPDYVGTQKLGFIYRTDVVRNPSFQGLLRCTQAQNCPAFTPWASGRFPYLMSADVLLDGVTRRVNFIVIHAKANSTATSANDYARRKAGADLLKNLLDTSYSNDNNLIVGDYNDVLEGTIATGVTPPVSSYYSFMQDASYLPITLPLAQAGLQSTSGFRTVIDNVIANGRMAQYYINGTAAIRTDVTSTIANYASTTSDHYPVFTRYSLAGPVLASKAARSVSLGLYPNPATNSLRFDVPETGANLSLHVYTTTGRLVFKSTGSVEQLNQQLSQHVAGLATGLYLVRVVGAQQTYTNRFQKQ</sequence>
<dbReference type="Proteomes" id="UP000612233">
    <property type="component" value="Unassembled WGS sequence"/>
</dbReference>
<reference evidence="3" key="1">
    <citation type="submission" date="2020-09" db="EMBL/GenBank/DDBJ databases">
        <authorList>
            <person name="Kim M.K."/>
        </authorList>
    </citation>
    <scope>NUCLEOTIDE SEQUENCE</scope>
    <source>
        <strain evidence="3">BT664</strain>
    </source>
</reference>
<feature type="chain" id="PRO_5036748139" evidence="1">
    <location>
        <begin position="26"/>
        <end position="1019"/>
    </location>
</feature>
<feature type="domain" description="Secretion system C-terminal sorting" evidence="2">
    <location>
        <begin position="943"/>
        <end position="1015"/>
    </location>
</feature>
<evidence type="ECO:0000313" key="4">
    <source>
        <dbReference type="Proteomes" id="UP000612233"/>
    </source>
</evidence>
<dbReference type="InterPro" id="IPR036691">
    <property type="entry name" value="Endo/exonu/phosph_ase_sf"/>
</dbReference>
<organism evidence="3 4">
    <name type="scientific">Hymenobacter montanus</name>
    <dbReference type="NCBI Taxonomy" id="2771359"/>
    <lineage>
        <taxon>Bacteria</taxon>
        <taxon>Pseudomonadati</taxon>
        <taxon>Bacteroidota</taxon>
        <taxon>Cytophagia</taxon>
        <taxon>Cytophagales</taxon>
        <taxon>Hymenobacteraceae</taxon>
        <taxon>Hymenobacter</taxon>
    </lineage>
</organism>
<gene>
    <name evidence="3" type="ORF">IC235_09425</name>
</gene>
<dbReference type="RefSeq" id="WP_191004923.1">
    <property type="nucleotide sequence ID" value="NZ_JACXAD010000008.1"/>
</dbReference>
<protein>
    <submittedName>
        <fullName evidence="3">Choice-of-anchor J domain-containing protein</fullName>
    </submittedName>
</protein>
<dbReference type="SUPFAM" id="SSF56219">
    <property type="entry name" value="DNase I-like"/>
    <property type="match status" value="1"/>
</dbReference>
<feature type="signal peptide" evidence="1">
    <location>
        <begin position="1"/>
        <end position="25"/>
    </location>
</feature>
<keyword evidence="1" id="KW-0732">Signal</keyword>
<dbReference type="AlphaFoldDB" id="A0A927BDE0"/>
<keyword evidence="4" id="KW-1185">Reference proteome</keyword>
<dbReference type="InterPro" id="IPR026444">
    <property type="entry name" value="Secre_tail"/>
</dbReference>